<dbReference type="EMBL" id="BSFE01000002">
    <property type="protein sequence ID" value="GLK51471.1"/>
    <property type="molecule type" value="Genomic_DNA"/>
</dbReference>
<dbReference type="RefSeq" id="WP_271185852.1">
    <property type="nucleotide sequence ID" value="NZ_BSFE01000002.1"/>
</dbReference>
<comment type="caution">
    <text evidence="1">The sequence shown here is derived from an EMBL/GenBank/DDBJ whole genome shotgun (WGS) entry which is preliminary data.</text>
</comment>
<keyword evidence="2" id="KW-1185">Reference proteome</keyword>
<organism evidence="1 2">
    <name type="scientific">Maricaulis virginensis</name>
    <dbReference type="NCBI Taxonomy" id="144022"/>
    <lineage>
        <taxon>Bacteria</taxon>
        <taxon>Pseudomonadati</taxon>
        <taxon>Pseudomonadota</taxon>
        <taxon>Alphaproteobacteria</taxon>
        <taxon>Maricaulales</taxon>
        <taxon>Maricaulaceae</taxon>
        <taxon>Maricaulis</taxon>
    </lineage>
</organism>
<reference evidence="1" key="1">
    <citation type="journal article" date="2014" name="Int. J. Syst. Evol. Microbiol.">
        <title>Complete genome sequence of Corynebacterium casei LMG S-19264T (=DSM 44701T), isolated from a smear-ripened cheese.</title>
        <authorList>
            <consortium name="US DOE Joint Genome Institute (JGI-PGF)"/>
            <person name="Walter F."/>
            <person name="Albersmeier A."/>
            <person name="Kalinowski J."/>
            <person name="Ruckert C."/>
        </authorList>
    </citation>
    <scope>NUCLEOTIDE SEQUENCE</scope>
    <source>
        <strain evidence="1">VKM B-1513</strain>
    </source>
</reference>
<reference evidence="1" key="2">
    <citation type="submission" date="2023-01" db="EMBL/GenBank/DDBJ databases">
        <authorList>
            <person name="Sun Q."/>
            <person name="Evtushenko L."/>
        </authorList>
    </citation>
    <scope>NUCLEOTIDE SEQUENCE</scope>
    <source>
        <strain evidence="1">VKM B-1513</strain>
    </source>
</reference>
<sequence>MIQFLASLIEWLALAALSSVGIEVEAVDCAAVGPAEYRTISAVYVTGQDYAFQGVGYNATSLSDCADAAGSLFRIDETPRLVSEPPYSYRS</sequence>
<evidence type="ECO:0000313" key="1">
    <source>
        <dbReference type="EMBL" id="GLK51471.1"/>
    </source>
</evidence>
<protein>
    <submittedName>
        <fullName evidence="1">Uncharacterized protein</fullName>
    </submittedName>
</protein>
<dbReference type="AlphaFoldDB" id="A0A9W6IM55"/>
<evidence type="ECO:0000313" key="2">
    <source>
        <dbReference type="Proteomes" id="UP001143486"/>
    </source>
</evidence>
<proteinExistence type="predicted"/>
<accession>A0A9W6IM55</accession>
<dbReference type="Proteomes" id="UP001143486">
    <property type="component" value="Unassembled WGS sequence"/>
</dbReference>
<name>A0A9W6IM55_9PROT</name>
<gene>
    <name evidence="1" type="ORF">GCM10017621_09790</name>
</gene>